<feature type="domain" description="HMA" evidence="1">
    <location>
        <begin position="1"/>
        <end position="69"/>
    </location>
</feature>
<dbReference type="PANTHER" id="PTHR46932:SF12">
    <property type="entry name" value="HEAVY METAL-ASSOCIATED ISOPRENYLATED PLANT PROTEIN 47"/>
    <property type="match status" value="1"/>
</dbReference>
<accession>A0A9Q0FUX3</accession>
<evidence type="ECO:0000259" key="1">
    <source>
        <dbReference type="PROSITE" id="PS50846"/>
    </source>
</evidence>
<reference evidence="2" key="1">
    <citation type="submission" date="2022-02" db="EMBL/GenBank/DDBJ databases">
        <authorList>
            <person name="Henning P.M."/>
            <person name="McCubbin A.G."/>
            <person name="Shore J.S."/>
        </authorList>
    </citation>
    <scope>NUCLEOTIDE SEQUENCE</scope>
    <source>
        <strain evidence="2">F60SS</strain>
        <tissue evidence="2">Leaves</tissue>
    </source>
</reference>
<dbReference type="GO" id="GO:0046872">
    <property type="term" value="F:metal ion binding"/>
    <property type="evidence" value="ECO:0007669"/>
    <property type="project" value="InterPro"/>
</dbReference>
<reference evidence="2" key="2">
    <citation type="journal article" date="2023" name="Plants (Basel)">
        <title>Annotation of the Turnera subulata (Passifloraceae) Draft Genome Reveals the S-Locus Evolved after the Divergence of Turneroideae from Passifloroideae in a Stepwise Manner.</title>
        <authorList>
            <person name="Henning P.M."/>
            <person name="Roalson E.H."/>
            <person name="Mir W."/>
            <person name="McCubbin A.G."/>
            <person name="Shore J.S."/>
        </authorList>
    </citation>
    <scope>NUCLEOTIDE SEQUENCE</scope>
    <source>
        <strain evidence="2">F60SS</strain>
    </source>
</reference>
<evidence type="ECO:0000313" key="3">
    <source>
        <dbReference type="Proteomes" id="UP001141552"/>
    </source>
</evidence>
<dbReference type="Gene3D" id="3.30.70.100">
    <property type="match status" value="1"/>
</dbReference>
<dbReference type="AlphaFoldDB" id="A0A9Q0FUX3"/>
<organism evidence="2 3">
    <name type="scientific">Turnera subulata</name>
    <dbReference type="NCBI Taxonomy" id="218843"/>
    <lineage>
        <taxon>Eukaryota</taxon>
        <taxon>Viridiplantae</taxon>
        <taxon>Streptophyta</taxon>
        <taxon>Embryophyta</taxon>
        <taxon>Tracheophyta</taxon>
        <taxon>Spermatophyta</taxon>
        <taxon>Magnoliopsida</taxon>
        <taxon>eudicotyledons</taxon>
        <taxon>Gunneridae</taxon>
        <taxon>Pentapetalae</taxon>
        <taxon>rosids</taxon>
        <taxon>fabids</taxon>
        <taxon>Malpighiales</taxon>
        <taxon>Passifloraceae</taxon>
        <taxon>Turnera</taxon>
    </lineage>
</organism>
<dbReference type="PANTHER" id="PTHR46932">
    <property type="entry name" value="HEAVY METAL-ASSOCIATED ISOPRENYLATED PLANT PROTEIN 47"/>
    <property type="match status" value="1"/>
</dbReference>
<gene>
    <name evidence="2" type="ORF">Tsubulata_027963</name>
</gene>
<evidence type="ECO:0000313" key="2">
    <source>
        <dbReference type="EMBL" id="KAJ4837234.1"/>
    </source>
</evidence>
<keyword evidence="3" id="KW-1185">Reference proteome</keyword>
<dbReference type="PROSITE" id="PS50846">
    <property type="entry name" value="HMA_2"/>
    <property type="match status" value="1"/>
</dbReference>
<feature type="non-terminal residue" evidence="2">
    <location>
        <position position="1"/>
    </location>
</feature>
<dbReference type="OrthoDB" id="1429731at2759"/>
<comment type="caution">
    <text evidence="2">The sequence shown here is derived from an EMBL/GenBank/DDBJ whole genome shotgun (WGS) entry which is preliminary data.</text>
</comment>
<dbReference type="InterPro" id="IPR006121">
    <property type="entry name" value="HMA_dom"/>
</dbReference>
<dbReference type="Proteomes" id="UP001141552">
    <property type="component" value="Unassembled WGS sequence"/>
</dbReference>
<protein>
    <recommendedName>
        <fullName evidence="1">HMA domain-containing protein</fullName>
    </recommendedName>
</protein>
<proteinExistence type="predicted"/>
<dbReference type="InterPro" id="IPR042885">
    <property type="entry name" value="HIPP47/16"/>
</dbReference>
<name>A0A9Q0FUX3_9ROSI</name>
<sequence>QKIVIKVDMHSDKCRTKALKIAAVEKGVVAVALEGDVKDKVVVIGEGIDVAGLTSRLRKKVNYASILSVQEVKPKKDVKEEIPTPYCWRPYNCPRPGEIYTVAYDPNPNTCIVL</sequence>
<dbReference type="EMBL" id="JAKUCV010003894">
    <property type="protein sequence ID" value="KAJ4837234.1"/>
    <property type="molecule type" value="Genomic_DNA"/>
</dbReference>